<dbReference type="SUPFAM" id="SSF56784">
    <property type="entry name" value="HAD-like"/>
    <property type="match status" value="1"/>
</dbReference>
<dbReference type="RefSeq" id="XP_023930538.1">
    <property type="nucleotide sequence ID" value="XM_024074770.1"/>
</dbReference>
<keyword evidence="1" id="KW-1185">Reference proteome</keyword>
<dbReference type="InterPro" id="IPR041492">
    <property type="entry name" value="HAD_2"/>
</dbReference>
<accession>A0A2R2MK06</accession>
<evidence type="ECO:0000313" key="2">
    <source>
        <dbReference type="RefSeq" id="XP_023930538.1"/>
    </source>
</evidence>
<organism evidence="1 2">
    <name type="scientific">Lingula anatina</name>
    <name type="common">Brachiopod</name>
    <name type="synonym">Lingula unguis</name>
    <dbReference type="NCBI Taxonomy" id="7574"/>
    <lineage>
        <taxon>Eukaryota</taxon>
        <taxon>Metazoa</taxon>
        <taxon>Spiralia</taxon>
        <taxon>Lophotrochozoa</taxon>
        <taxon>Brachiopoda</taxon>
        <taxon>Linguliformea</taxon>
        <taxon>Lingulata</taxon>
        <taxon>Lingulida</taxon>
        <taxon>Linguloidea</taxon>
        <taxon>Lingulidae</taxon>
        <taxon>Lingula</taxon>
    </lineage>
</organism>
<evidence type="ECO:0000313" key="1">
    <source>
        <dbReference type="Proteomes" id="UP000085678"/>
    </source>
</evidence>
<dbReference type="GO" id="GO:0006281">
    <property type="term" value="P:DNA repair"/>
    <property type="evidence" value="ECO:0007669"/>
    <property type="project" value="TreeGrafter"/>
</dbReference>
<dbReference type="InterPro" id="IPR023214">
    <property type="entry name" value="HAD_sf"/>
</dbReference>
<reference evidence="2" key="1">
    <citation type="submission" date="2025-08" db="UniProtKB">
        <authorList>
            <consortium name="RefSeq"/>
        </authorList>
    </citation>
    <scope>IDENTIFICATION</scope>
    <source>
        <tissue evidence="2">Gonads</tissue>
    </source>
</reference>
<gene>
    <name evidence="2" type="primary">LOC106170926</name>
</gene>
<dbReference type="PANTHER" id="PTHR43434:SF22">
    <property type="entry name" value="PHOSPHOGLYCOLATE PHOSPHATASE"/>
    <property type="match status" value="1"/>
</dbReference>
<name>A0A2R2MK06_LINAN</name>
<dbReference type="GO" id="GO:0008967">
    <property type="term" value="F:phosphoglycolate phosphatase activity"/>
    <property type="evidence" value="ECO:0007669"/>
    <property type="project" value="TreeGrafter"/>
</dbReference>
<sequence length="298" mass="33002">MICFHAMWGPWARIVAKKIEEGSGLKIADKVYEVFGYCNQKNIVEPGVLAEGTSAMVKQRLQNLLVSEGINKERAVQIVKDSYVEADHTSKESLRPLDDLHTLFRVLKEHDMKIAICTSDSRYGTLQSLESLGLLSQIDRLVCGDDIDNIPKPAQYNANMICSELNVDPSEAIMVGDSLADVGMGRLANLGGSIGVSTGVTPREELEPHADVVVDRLMDIVPLILPAEVHKNYSLVAEDGQVRYPPQTGADQRGAVKPRRSVAIRPGKKASLVIFDKDGSLVYFNSYWPEWIKKLKQR</sequence>
<dbReference type="Pfam" id="PF13419">
    <property type="entry name" value="HAD_2"/>
    <property type="match status" value="1"/>
</dbReference>
<dbReference type="InParanoid" id="A0A2R2MK06"/>
<dbReference type="AlphaFoldDB" id="A0A2R2MK06"/>
<dbReference type="InterPro" id="IPR050155">
    <property type="entry name" value="HAD-like_hydrolase_sf"/>
</dbReference>
<dbReference type="PANTHER" id="PTHR43434">
    <property type="entry name" value="PHOSPHOGLYCOLATE PHOSPHATASE"/>
    <property type="match status" value="1"/>
</dbReference>
<protein>
    <submittedName>
        <fullName evidence="2">Uncharacterized protein LOC106170926</fullName>
    </submittedName>
</protein>
<dbReference type="STRING" id="7574.A0A2R2MK06"/>
<dbReference type="InterPro" id="IPR036412">
    <property type="entry name" value="HAD-like_sf"/>
</dbReference>
<dbReference type="GeneID" id="106170926"/>
<proteinExistence type="predicted"/>
<dbReference type="Proteomes" id="UP000085678">
    <property type="component" value="Unplaced"/>
</dbReference>
<dbReference type="OrthoDB" id="269227at2759"/>
<dbReference type="KEGG" id="lak:106170926"/>
<dbReference type="Gene3D" id="3.40.50.1000">
    <property type="entry name" value="HAD superfamily/HAD-like"/>
    <property type="match status" value="1"/>
</dbReference>